<dbReference type="InterPro" id="IPR017969">
    <property type="entry name" value="Heavy-metal-associated_CS"/>
</dbReference>
<comment type="caution">
    <text evidence="6">The sequence shown here is derived from an EMBL/GenBank/DDBJ whole genome shotgun (WGS) entry which is preliminary data.</text>
</comment>
<name>A0A8K0NVT5_LADFU</name>
<dbReference type="PRINTS" id="PR00942">
    <property type="entry name" value="CUATPASEI"/>
</dbReference>
<proteinExistence type="predicted"/>
<sequence length="272" mass="29135">MLGNNGYHSLQQDESDEESNSATGMLQVNGMTCQSCVRSIEDKISDEPGVHKIKVSLAEKNAAIEYDPSVTSLEKLRDAIEDMGFEAILPSSRSGPLDVRIGVVGMTCNSCVKSIEGCLMQTDGVLKAQVSLSEGLAFVQYDPSVTSPETLCTVIEDAGFQASVSLLDKGPVTKSKTTILTKEVRLGLKKTDFISSSIIIEENSFGKDVEMAILSVKGSSEVKLNWDDAGCKEGEAIIKWQADLPVSIEEINSSIKALGYTASLKDTPGTIN</sequence>
<keyword evidence="3" id="KW-0186">Copper</keyword>
<keyword evidence="7" id="KW-1185">Reference proteome</keyword>
<dbReference type="PROSITE" id="PS50846">
    <property type="entry name" value="HMA_2"/>
    <property type="match status" value="2"/>
</dbReference>
<feature type="compositionally biased region" description="Polar residues" evidence="4">
    <location>
        <begin position="1"/>
        <end position="12"/>
    </location>
</feature>
<dbReference type="CDD" id="cd00371">
    <property type="entry name" value="HMA"/>
    <property type="match status" value="2"/>
</dbReference>
<gene>
    <name evidence="6" type="ORF">J437_LFUL011922</name>
</gene>
<reference evidence="6" key="1">
    <citation type="submission" date="2013-04" db="EMBL/GenBank/DDBJ databases">
        <authorList>
            <person name="Qu J."/>
            <person name="Murali S.C."/>
            <person name="Bandaranaike D."/>
            <person name="Bellair M."/>
            <person name="Blankenburg K."/>
            <person name="Chao H."/>
            <person name="Dinh H."/>
            <person name="Doddapaneni H."/>
            <person name="Downs B."/>
            <person name="Dugan-Rocha S."/>
            <person name="Elkadiri S."/>
            <person name="Gnanaolivu R.D."/>
            <person name="Hernandez B."/>
            <person name="Javaid M."/>
            <person name="Jayaseelan J.C."/>
            <person name="Lee S."/>
            <person name="Li M."/>
            <person name="Ming W."/>
            <person name="Munidasa M."/>
            <person name="Muniz J."/>
            <person name="Nguyen L."/>
            <person name="Ongeri F."/>
            <person name="Osuji N."/>
            <person name="Pu L.-L."/>
            <person name="Puazo M."/>
            <person name="Qu C."/>
            <person name="Quiroz J."/>
            <person name="Raj R."/>
            <person name="Weissenberger G."/>
            <person name="Xin Y."/>
            <person name="Zou X."/>
            <person name="Han Y."/>
            <person name="Richards S."/>
            <person name="Worley K."/>
            <person name="Muzny D."/>
            <person name="Gibbs R."/>
        </authorList>
    </citation>
    <scope>NUCLEOTIDE SEQUENCE</scope>
    <source>
        <strain evidence="6">Sampled in the wild</strain>
    </source>
</reference>
<dbReference type="EMBL" id="KZ308279">
    <property type="protein sequence ID" value="KAG8226385.1"/>
    <property type="molecule type" value="Genomic_DNA"/>
</dbReference>
<evidence type="ECO:0000256" key="1">
    <source>
        <dbReference type="ARBA" id="ARBA00022723"/>
    </source>
</evidence>
<accession>A0A8K0NVT5</accession>
<dbReference type="OrthoDB" id="432719at2759"/>
<protein>
    <recommendedName>
        <fullName evidence="5">HMA domain-containing protein</fullName>
    </recommendedName>
</protein>
<dbReference type="InterPro" id="IPR036163">
    <property type="entry name" value="HMA_dom_sf"/>
</dbReference>
<feature type="region of interest" description="Disordered" evidence="4">
    <location>
        <begin position="1"/>
        <end position="21"/>
    </location>
</feature>
<evidence type="ECO:0000313" key="7">
    <source>
        <dbReference type="Proteomes" id="UP000792457"/>
    </source>
</evidence>
<evidence type="ECO:0000256" key="3">
    <source>
        <dbReference type="ARBA" id="ARBA00023008"/>
    </source>
</evidence>
<dbReference type="PANTHER" id="PTHR46594:SF4">
    <property type="entry name" value="P-TYPE CATION-TRANSPORTING ATPASE"/>
    <property type="match status" value="1"/>
</dbReference>
<dbReference type="InterPro" id="IPR006122">
    <property type="entry name" value="HMA_Cu_ion-bd"/>
</dbReference>
<dbReference type="PANTHER" id="PTHR46594">
    <property type="entry name" value="P-TYPE CATION-TRANSPORTING ATPASE"/>
    <property type="match status" value="1"/>
</dbReference>
<keyword evidence="1" id="KW-0479">Metal-binding</keyword>
<dbReference type="Pfam" id="PF00403">
    <property type="entry name" value="HMA"/>
    <property type="match status" value="2"/>
</dbReference>
<dbReference type="Gene3D" id="3.30.70.100">
    <property type="match status" value="2"/>
</dbReference>
<dbReference type="InterPro" id="IPR006121">
    <property type="entry name" value="HMA_dom"/>
</dbReference>
<feature type="domain" description="HMA" evidence="5">
    <location>
        <begin position="22"/>
        <end position="88"/>
    </location>
</feature>
<dbReference type="PROSITE" id="PS01047">
    <property type="entry name" value="HMA_1"/>
    <property type="match status" value="2"/>
</dbReference>
<keyword evidence="2" id="KW-0406">Ion transport</keyword>
<reference evidence="6" key="2">
    <citation type="submission" date="2017-10" db="EMBL/GenBank/DDBJ databases">
        <title>Ladona fulva Genome sequencing and assembly.</title>
        <authorList>
            <person name="Murali S."/>
            <person name="Richards S."/>
            <person name="Bandaranaike D."/>
            <person name="Bellair M."/>
            <person name="Blankenburg K."/>
            <person name="Chao H."/>
            <person name="Dinh H."/>
            <person name="Doddapaneni H."/>
            <person name="Dugan-Rocha S."/>
            <person name="Elkadiri S."/>
            <person name="Gnanaolivu R."/>
            <person name="Hernandez B."/>
            <person name="Skinner E."/>
            <person name="Javaid M."/>
            <person name="Lee S."/>
            <person name="Li M."/>
            <person name="Ming W."/>
            <person name="Munidasa M."/>
            <person name="Muniz J."/>
            <person name="Nguyen L."/>
            <person name="Hughes D."/>
            <person name="Osuji N."/>
            <person name="Pu L.-L."/>
            <person name="Puazo M."/>
            <person name="Qu C."/>
            <person name="Quiroz J."/>
            <person name="Raj R."/>
            <person name="Weissenberger G."/>
            <person name="Xin Y."/>
            <person name="Zou X."/>
            <person name="Han Y."/>
            <person name="Worley K."/>
            <person name="Muzny D."/>
            <person name="Gibbs R."/>
        </authorList>
    </citation>
    <scope>NUCLEOTIDE SEQUENCE</scope>
    <source>
        <strain evidence="6">Sampled in the wild</strain>
    </source>
</reference>
<dbReference type="NCBIfam" id="TIGR00003">
    <property type="entry name" value="copper ion binding protein"/>
    <property type="match status" value="2"/>
</dbReference>
<dbReference type="SUPFAM" id="SSF55008">
    <property type="entry name" value="HMA, heavy metal-associated domain"/>
    <property type="match status" value="2"/>
</dbReference>
<feature type="domain" description="HMA" evidence="5">
    <location>
        <begin position="97"/>
        <end position="163"/>
    </location>
</feature>
<organism evidence="6 7">
    <name type="scientific">Ladona fulva</name>
    <name type="common">Scarce chaser dragonfly</name>
    <name type="synonym">Libellula fulva</name>
    <dbReference type="NCBI Taxonomy" id="123851"/>
    <lineage>
        <taxon>Eukaryota</taxon>
        <taxon>Metazoa</taxon>
        <taxon>Ecdysozoa</taxon>
        <taxon>Arthropoda</taxon>
        <taxon>Hexapoda</taxon>
        <taxon>Insecta</taxon>
        <taxon>Pterygota</taxon>
        <taxon>Palaeoptera</taxon>
        <taxon>Odonata</taxon>
        <taxon>Epiprocta</taxon>
        <taxon>Anisoptera</taxon>
        <taxon>Libelluloidea</taxon>
        <taxon>Libellulidae</taxon>
        <taxon>Ladona</taxon>
    </lineage>
</organism>
<keyword evidence="2" id="KW-0187">Copper transport</keyword>
<dbReference type="GO" id="GO:0005507">
    <property type="term" value="F:copper ion binding"/>
    <property type="evidence" value="ECO:0007669"/>
    <property type="project" value="InterPro"/>
</dbReference>
<evidence type="ECO:0000259" key="5">
    <source>
        <dbReference type="PROSITE" id="PS50846"/>
    </source>
</evidence>
<keyword evidence="2" id="KW-0813">Transport</keyword>
<dbReference type="FunFam" id="3.30.70.100:FF:000001">
    <property type="entry name" value="ATPase copper transporting beta"/>
    <property type="match status" value="2"/>
</dbReference>
<evidence type="ECO:0000313" key="6">
    <source>
        <dbReference type="EMBL" id="KAG8226385.1"/>
    </source>
</evidence>
<dbReference type="Proteomes" id="UP000792457">
    <property type="component" value="Unassembled WGS sequence"/>
</dbReference>
<dbReference type="GO" id="GO:0006825">
    <property type="term" value="P:copper ion transport"/>
    <property type="evidence" value="ECO:0007669"/>
    <property type="project" value="UniProtKB-KW"/>
</dbReference>
<feature type="non-terminal residue" evidence="6">
    <location>
        <position position="1"/>
    </location>
</feature>
<dbReference type="AlphaFoldDB" id="A0A8K0NVT5"/>
<evidence type="ECO:0000256" key="4">
    <source>
        <dbReference type="SAM" id="MobiDB-lite"/>
    </source>
</evidence>
<evidence type="ECO:0000256" key="2">
    <source>
        <dbReference type="ARBA" id="ARBA00022796"/>
    </source>
</evidence>